<dbReference type="AlphaFoldDB" id="A0A5B7H447"/>
<proteinExistence type="predicted"/>
<sequence>MVLQQYQQAIKMYWPDIHGQVTSDVQGSFNAAVRFLFVTEASELPDTRTQHWSRRPARTDGSPRLYTQGTVR</sequence>
<dbReference type="Proteomes" id="UP000324222">
    <property type="component" value="Unassembled WGS sequence"/>
</dbReference>
<protein>
    <submittedName>
        <fullName evidence="2">Uncharacterized protein</fullName>
    </submittedName>
</protein>
<name>A0A5B7H447_PORTR</name>
<reference evidence="2 3" key="1">
    <citation type="submission" date="2019-05" db="EMBL/GenBank/DDBJ databases">
        <title>Another draft genome of Portunus trituberculatus and its Hox gene families provides insights of decapod evolution.</title>
        <authorList>
            <person name="Jeong J.-H."/>
            <person name="Song I."/>
            <person name="Kim S."/>
            <person name="Choi T."/>
            <person name="Kim D."/>
            <person name="Ryu S."/>
            <person name="Kim W."/>
        </authorList>
    </citation>
    <scope>NUCLEOTIDE SEQUENCE [LARGE SCALE GENOMIC DNA]</scope>
    <source>
        <tissue evidence="2">Muscle</tissue>
    </source>
</reference>
<evidence type="ECO:0000313" key="3">
    <source>
        <dbReference type="Proteomes" id="UP000324222"/>
    </source>
</evidence>
<evidence type="ECO:0000313" key="2">
    <source>
        <dbReference type="EMBL" id="MPC64843.1"/>
    </source>
</evidence>
<organism evidence="2 3">
    <name type="scientific">Portunus trituberculatus</name>
    <name type="common">Swimming crab</name>
    <name type="synonym">Neptunus trituberculatus</name>
    <dbReference type="NCBI Taxonomy" id="210409"/>
    <lineage>
        <taxon>Eukaryota</taxon>
        <taxon>Metazoa</taxon>
        <taxon>Ecdysozoa</taxon>
        <taxon>Arthropoda</taxon>
        <taxon>Crustacea</taxon>
        <taxon>Multicrustacea</taxon>
        <taxon>Malacostraca</taxon>
        <taxon>Eumalacostraca</taxon>
        <taxon>Eucarida</taxon>
        <taxon>Decapoda</taxon>
        <taxon>Pleocyemata</taxon>
        <taxon>Brachyura</taxon>
        <taxon>Eubrachyura</taxon>
        <taxon>Portunoidea</taxon>
        <taxon>Portunidae</taxon>
        <taxon>Portuninae</taxon>
        <taxon>Portunus</taxon>
    </lineage>
</organism>
<comment type="caution">
    <text evidence="2">The sequence shown here is derived from an EMBL/GenBank/DDBJ whole genome shotgun (WGS) entry which is preliminary data.</text>
</comment>
<dbReference type="EMBL" id="VSRR010022644">
    <property type="protein sequence ID" value="MPC64843.1"/>
    <property type="molecule type" value="Genomic_DNA"/>
</dbReference>
<keyword evidence="3" id="KW-1185">Reference proteome</keyword>
<accession>A0A5B7H447</accession>
<gene>
    <name evidence="2" type="ORF">E2C01_058964</name>
</gene>
<feature type="region of interest" description="Disordered" evidence="1">
    <location>
        <begin position="47"/>
        <end position="72"/>
    </location>
</feature>
<evidence type="ECO:0000256" key="1">
    <source>
        <dbReference type="SAM" id="MobiDB-lite"/>
    </source>
</evidence>